<feature type="domain" description="Response regulatory" evidence="3">
    <location>
        <begin position="7"/>
        <end position="119"/>
    </location>
</feature>
<dbReference type="RefSeq" id="WP_089838380.1">
    <property type="nucleotide sequence ID" value="NZ_FOZL01000001.1"/>
</dbReference>
<accession>A0A1I6M2K0</accession>
<keyword evidence="1 2" id="KW-0597">Phosphoprotein</keyword>
<gene>
    <name evidence="4" type="ORF">SAMN05421771_1691</name>
</gene>
<dbReference type="InterPro" id="IPR011006">
    <property type="entry name" value="CheY-like_superfamily"/>
</dbReference>
<dbReference type="GO" id="GO:0000160">
    <property type="term" value="P:phosphorelay signal transduction system"/>
    <property type="evidence" value="ECO:0007669"/>
    <property type="project" value="InterPro"/>
</dbReference>
<dbReference type="InterPro" id="IPR001789">
    <property type="entry name" value="Sig_transdc_resp-reg_receiver"/>
</dbReference>
<dbReference type="InterPro" id="IPR050595">
    <property type="entry name" value="Bact_response_regulator"/>
</dbReference>
<dbReference type="PROSITE" id="PS50110">
    <property type="entry name" value="RESPONSE_REGULATORY"/>
    <property type="match status" value="1"/>
</dbReference>
<organism evidence="4 5">
    <name type="scientific">Granulicella pectinivorans</name>
    <dbReference type="NCBI Taxonomy" id="474950"/>
    <lineage>
        <taxon>Bacteria</taxon>
        <taxon>Pseudomonadati</taxon>
        <taxon>Acidobacteriota</taxon>
        <taxon>Terriglobia</taxon>
        <taxon>Terriglobales</taxon>
        <taxon>Acidobacteriaceae</taxon>
        <taxon>Granulicella</taxon>
    </lineage>
</organism>
<feature type="modified residue" description="4-aspartylphosphate" evidence="2">
    <location>
        <position position="56"/>
    </location>
</feature>
<evidence type="ECO:0000256" key="1">
    <source>
        <dbReference type="ARBA" id="ARBA00022553"/>
    </source>
</evidence>
<protein>
    <submittedName>
        <fullName evidence="4">Response regulator receiver domain-containing protein</fullName>
    </submittedName>
</protein>
<dbReference type="SMART" id="SM00448">
    <property type="entry name" value="REC"/>
    <property type="match status" value="1"/>
</dbReference>
<dbReference type="PANTHER" id="PTHR44591">
    <property type="entry name" value="STRESS RESPONSE REGULATOR PROTEIN 1"/>
    <property type="match status" value="1"/>
</dbReference>
<proteinExistence type="predicted"/>
<evidence type="ECO:0000313" key="5">
    <source>
        <dbReference type="Proteomes" id="UP000199024"/>
    </source>
</evidence>
<dbReference type="Pfam" id="PF00072">
    <property type="entry name" value="Response_reg"/>
    <property type="match status" value="1"/>
</dbReference>
<dbReference type="AlphaFoldDB" id="A0A1I6M2K0"/>
<evidence type="ECO:0000313" key="4">
    <source>
        <dbReference type="EMBL" id="SFS09732.1"/>
    </source>
</evidence>
<dbReference type="Gene3D" id="3.40.50.2300">
    <property type="match status" value="1"/>
</dbReference>
<sequence length="213" mass="23338">MPIAKKRVLIVDDEPATRLLLGQIFSGMGHDVAVAEDGFTALEAIRQAEPDLILSDLNMPGMSGFELLSVVRRRLPSIYVIASSGAYTGDSVPEGISADAFYEKATTLKALFEIVKGALGTEARKTRRIGSEVPVWLTMEEGHSADKEYFVISCTECLRTFSHVHEKVFGVVHHADCVHCKSPTPYAVVRLLAKVNEQAYQMELDTAGRSLRA</sequence>
<dbReference type="SUPFAM" id="SSF52172">
    <property type="entry name" value="CheY-like"/>
    <property type="match status" value="1"/>
</dbReference>
<dbReference type="STRING" id="474950.SAMN05421771_1691"/>
<keyword evidence="5" id="KW-1185">Reference proteome</keyword>
<reference evidence="4 5" key="1">
    <citation type="submission" date="2016-10" db="EMBL/GenBank/DDBJ databases">
        <authorList>
            <person name="de Groot N.N."/>
        </authorList>
    </citation>
    <scope>NUCLEOTIDE SEQUENCE [LARGE SCALE GENOMIC DNA]</scope>
    <source>
        <strain evidence="4 5">DSM 21001</strain>
    </source>
</reference>
<evidence type="ECO:0000259" key="3">
    <source>
        <dbReference type="PROSITE" id="PS50110"/>
    </source>
</evidence>
<evidence type="ECO:0000256" key="2">
    <source>
        <dbReference type="PROSITE-ProRule" id="PRU00169"/>
    </source>
</evidence>
<dbReference type="EMBL" id="FOZL01000001">
    <property type="protein sequence ID" value="SFS09732.1"/>
    <property type="molecule type" value="Genomic_DNA"/>
</dbReference>
<dbReference type="PANTHER" id="PTHR44591:SF23">
    <property type="entry name" value="CHEY SUBFAMILY"/>
    <property type="match status" value="1"/>
</dbReference>
<dbReference type="CDD" id="cd00156">
    <property type="entry name" value="REC"/>
    <property type="match status" value="1"/>
</dbReference>
<dbReference type="OrthoDB" id="122578at2"/>
<name>A0A1I6M2K0_9BACT</name>
<dbReference type="Proteomes" id="UP000199024">
    <property type="component" value="Unassembled WGS sequence"/>
</dbReference>